<dbReference type="SUPFAM" id="SSF56801">
    <property type="entry name" value="Acetyl-CoA synthetase-like"/>
    <property type="match status" value="1"/>
</dbReference>
<name>A0A8H6VVZ3_MYCCL</name>
<comment type="caution">
    <text evidence="2">The sequence shown here is derived from an EMBL/GenBank/DDBJ whole genome shotgun (WGS) entry which is preliminary data.</text>
</comment>
<gene>
    <name evidence="2" type="ORF">HMN09_01134700</name>
</gene>
<keyword evidence="2" id="KW-0648">Protein biosynthesis</keyword>
<keyword evidence="3" id="KW-1185">Reference proteome</keyword>
<evidence type="ECO:0000313" key="2">
    <source>
        <dbReference type="EMBL" id="KAF7295907.1"/>
    </source>
</evidence>
<dbReference type="EMBL" id="JACAZE010000018">
    <property type="protein sequence ID" value="KAF7295907.1"/>
    <property type="molecule type" value="Genomic_DNA"/>
</dbReference>
<dbReference type="GO" id="GO:0003743">
    <property type="term" value="F:translation initiation factor activity"/>
    <property type="evidence" value="ECO:0007669"/>
    <property type="project" value="UniProtKB-KW"/>
</dbReference>
<evidence type="ECO:0000313" key="3">
    <source>
        <dbReference type="Proteomes" id="UP000613580"/>
    </source>
</evidence>
<protein>
    <submittedName>
        <fullName evidence="2">Eukaryotic translation initiation factor 3 subunit M</fullName>
    </submittedName>
</protein>
<keyword evidence="2" id="KW-0396">Initiation factor</keyword>
<reference evidence="2" key="1">
    <citation type="submission" date="2020-05" db="EMBL/GenBank/DDBJ databases">
        <title>Mycena genomes resolve the evolution of fungal bioluminescence.</title>
        <authorList>
            <person name="Tsai I.J."/>
        </authorList>
    </citation>
    <scope>NUCLEOTIDE SEQUENCE</scope>
    <source>
        <strain evidence="2">110903Hualien_Pintung</strain>
    </source>
</reference>
<dbReference type="InterPro" id="IPR042099">
    <property type="entry name" value="ANL_N_sf"/>
</dbReference>
<proteinExistence type="predicted"/>
<accession>A0A8H6VVZ3</accession>
<dbReference type="OrthoDB" id="10267031at2759"/>
<feature type="region of interest" description="Disordered" evidence="1">
    <location>
        <begin position="316"/>
        <end position="339"/>
    </location>
</feature>
<feature type="compositionally biased region" description="Basic residues" evidence="1">
    <location>
        <begin position="316"/>
        <end position="330"/>
    </location>
</feature>
<sequence length="432" mass="48010">MSDAVAIFWEGTFEEQVSQILTSLTLDRSKNSSTASSANLKKSAIFIRPFQDALKGAKPLDEDKDRRRKGTLRRWLLGMNRTTLAEIEGFFNLINAHLLSLYAPTRQNQVNTYLHSLFSASEQRQLKYRLLSNLFNRYHRSVSLCTRALLDLAIANEELEALQLTRTDVEKCSQTRTKKFGQRPKAYEYSIAYVRSLTPGSSSANTAAVELISMALRLPLVFDFDPLFKVEAVVALKAHEALRAIQTPSRSTVRHLTPASIPFPKLIPYLAPTELDAAQLERKIRLLTLASIGFQNIGQDLASAKIARSAPGAFHRGRKMGHRRHPHRPASGKLSQTSQTLHITRAKARSFEYFAISVWAAHRLGATVFTLNPTFGAEEILLFTRDIKPALLFVQPIALVAATTAATTVGLSSDRIVLLATDIVVIPHPLAT</sequence>
<evidence type="ECO:0000256" key="1">
    <source>
        <dbReference type="SAM" id="MobiDB-lite"/>
    </source>
</evidence>
<organism evidence="2 3">
    <name type="scientific">Mycena chlorophos</name>
    <name type="common">Agaric fungus</name>
    <name type="synonym">Agaricus chlorophos</name>
    <dbReference type="NCBI Taxonomy" id="658473"/>
    <lineage>
        <taxon>Eukaryota</taxon>
        <taxon>Fungi</taxon>
        <taxon>Dikarya</taxon>
        <taxon>Basidiomycota</taxon>
        <taxon>Agaricomycotina</taxon>
        <taxon>Agaricomycetes</taxon>
        <taxon>Agaricomycetidae</taxon>
        <taxon>Agaricales</taxon>
        <taxon>Marasmiineae</taxon>
        <taxon>Mycenaceae</taxon>
        <taxon>Mycena</taxon>
    </lineage>
</organism>
<dbReference type="Gene3D" id="3.40.50.12780">
    <property type="entry name" value="N-terminal domain of ligase-like"/>
    <property type="match status" value="1"/>
</dbReference>
<dbReference type="Proteomes" id="UP000613580">
    <property type="component" value="Unassembled WGS sequence"/>
</dbReference>
<dbReference type="AlphaFoldDB" id="A0A8H6VVZ3"/>